<reference evidence="3" key="2">
    <citation type="submission" date="2025-09" db="UniProtKB">
        <authorList>
            <consortium name="Ensembl"/>
        </authorList>
    </citation>
    <scope>IDENTIFICATION</scope>
</reference>
<accession>A0A3Q4AVM6</accession>
<dbReference type="InterPro" id="IPR001969">
    <property type="entry name" value="Aspartic_peptidase_AS"/>
</dbReference>
<proteinExistence type="predicted"/>
<dbReference type="GO" id="GO:0008270">
    <property type="term" value="F:zinc ion binding"/>
    <property type="evidence" value="ECO:0007669"/>
    <property type="project" value="UniProtKB-KW"/>
</dbReference>
<evidence type="ECO:0000256" key="1">
    <source>
        <dbReference type="PROSITE-ProRule" id="PRU00047"/>
    </source>
</evidence>
<dbReference type="Proteomes" id="UP000261620">
    <property type="component" value="Unplaced"/>
</dbReference>
<dbReference type="GO" id="GO:0003676">
    <property type="term" value="F:nucleic acid binding"/>
    <property type="evidence" value="ECO:0007669"/>
    <property type="project" value="InterPro"/>
</dbReference>
<dbReference type="InterPro" id="IPR036875">
    <property type="entry name" value="Znf_CCHC_sf"/>
</dbReference>
<name>A0A3Q4AVM6_MOLML</name>
<dbReference type="InterPro" id="IPR026523">
    <property type="entry name" value="PNMA"/>
</dbReference>
<dbReference type="Pfam" id="PF00098">
    <property type="entry name" value="zf-CCHC"/>
    <property type="match status" value="1"/>
</dbReference>
<organism evidence="3 4">
    <name type="scientific">Mola mola</name>
    <name type="common">Ocean sunfish</name>
    <name type="synonym">Tetraodon mola</name>
    <dbReference type="NCBI Taxonomy" id="94237"/>
    <lineage>
        <taxon>Eukaryota</taxon>
        <taxon>Metazoa</taxon>
        <taxon>Chordata</taxon>
        <taxon>Craniata</taxon>
        <taxon>Vertebrata</taxon>
        <taxon>Euteleostomi</taxon>
        <taxon>Actinopterygii</taxon>
        <taxon>Neopterygii</taxon>
        <taxon>Teleostei</taxon>
        <taxon>Neoteleostei</taxon>
        <taxon>Acanthomorphata</taxon>
        <taxon>Eupercaria</taxon>
        <taxon>Tetraodontiformes</taxon>
        <taxon>Molidae</taxon>
        <taxon>Mola</taxon>
    </lineage>
</organism>
<dbReference type="SUPFAM" id="SSF57756">
    <property type="entry name" value="Retrovirus zinc finger-like domains"/>
    <property type="match status" value="1"/>
</dbReference>
<dbReference type="STRING" id="94237.ENSMMOP00000008845"/>
<sequence length="414" mass="46231">MPIAMLLHWCRGEGINAKHAILVICLSENLELGQIEDVLNTMRCWGRLRVQGRKFSSDAAGLFSMGGSSAGKTVADLQGFCTPVPPGLTQETVLQSLADAITKANKGQNENHGYRRLMIFSGIVPTPAGEESMDYWLEQATLMVQESEWTEQEKRRRILECLRGPPRASSKEYLNALDDALGSAESGEDLYFSFRLKQQKPSEKLSDYVQKLEPVLAKLLRGAICSDWIHSPNFLDLLTEIRREEEHERTHQRVNTRVRSKADVHMLASQSFQSGNDRSEAVVLWKKTADCGFSAQKQSFKSDSDRLCYKCGEDGHIASKCLSPENEKKVIKRLIASLNKAKDKRVPDNDSKDETTLCPVTKKAVHAKSTPPFPEGLIGPSSIVQVKVNGHPCTAILDSGSQVTIIFEKWYEKH</sequence>
<dbReference type="Gene3D" id="4.10.60.10">
    <property type="entry name" value="Zinc finger, CCHC-type"/>
    <property type="match status" value="1"/>
</dbReference>
<keyword evidence="1" id="KW-0479">Metal-binding</keyword>
<dbReference type="InterPro" id="IPR001878">
    <property type="entry name" value="Znf_CCHC"/>
</dbReference>
<dbReference type="InterPro" id="IPR048271">
    <property type="entry name" value="PNMA_N"/>
</dbReference>
<dbReference type="AlphaFoldDB" id="A0A3Q4AVM6"/>
<evidence type="ECO:0000313" key="3">
    <source>
        <dbReference type="Ensembl" id="ENSMMOP00000008845.1"/>
    </source>
</evidence>
<protein>
    <recommendedName>
        <fullName evidence="2">CCHC-type domain-containing protein</fullName>
    </recommendedName>
</protein>
<keyword evidence="1" id="KW-0862">Zinc</keyword>
<keyword evidence="1" id="KW-0863">Zinc-finger</keyword>
<dbReference type="SUPFAM" id="SSF50630">
    <property type="entry name" value="Acid proteases"/>
    <property type="match status" value="1"/>
</dbReference>
<dbReference type="Pfam" id="PF20846">
    <property type="entry name" value="PNMA_N"/>
    <property type="match status" value="1"/>
</dbReference>
<evidence type="ECO:0000259" key="2">
    <source>
        <dbReference type="PROSITE" id="PS50158"/>
    </source>
</evidence>
<dbReference type="InterPro" id="IPR048270">
    <property type="entry name" value="PNMA_C"/>
</dbReference>
<dbReference type="PANTHER" id="PTHR23095:SF51">
    <property type="entry name" value="PARANEOPLASTIC ANTIGEN MA1 HOMOLOG-RELATED"/>
    <property type="match status" value="1"/>
</dbReference>
<dbReference type="Ensembl" id="ENSMMOT00000009003.1">
    <property type="protein sequence ID" value="ENSMMOP00000008845.1"/>
    <property type="gene ID" value="ENSMMOG00000006835.1"/>
</dbReference>
<dbReference type="SMART" id="SM00343">
    <property type="entry name" value="ZnF_C2HC"/>
    <property type="match status" value="1"/>
</dbReference>
<dbReference type="PROSITE" id="PS00141">
    <property type="entry name" value="ASP_PROTEASE"/>
    <property type="match status" value="1"/>
</dbReference>
<feature type="domain" description="CCHC-type" evidence="2">
    <location>
        <begin position="308"/>
        <end position="321"/>
    </location>
</feature>
<dbReference type="PROSITE" id="PS50158">
    <property type="entry name" value="ZF_CCHC"/>
    <property type="match status" value="1"/>
</dbReference>
<dbReference type="PANTHER" id="PTHR23095">
    <property type="entry name" value="PARANEOPLASTIC ANTIGEN"/>
    <property type="match status" value="1"/>
</dbReference>
<dbReference type="GO" id="GO:0006508">
    <property type="term" value="P:proteolysis"/>
    <property type="evidence" value="ECO:0007669"/>
    <property type="project" value="InterPro"/>
</dbReference>
<evidence type="ECO:0000313" key="4">
    <source>
        <dbReference type="Proteomes" id="UP000261620"/>
    </source>
</evidence>
<keyword evidence="4" id="KW-1185">Reference proteome</keyword>
<reference evidence="3" key="1">
    <citation type="submission" date="2025-08" db="UniProtKB">
        <authorList>
            <consortium name="Ensembl"/>
        </authorList>
    </citation>
    <scope>IDENTIFICATION</scope>
</reference>
<dbReference type="InterPro" id="IPR021109">
    <property type="entry name" value="Peptidase_aspartic_dom_sf"/>
</dbReference>
<dbReference type="GO" id="GO:0004190">
    <property type="term" value="F:aspartic-type endopeptidase activity"/>
    <property type="evidence" value="ECO:0007669"/>
    <property type="project" value="InterPro"/>
</dbReference>
<dbReference type="Pfam" id="PF14893">
    <property type="entry name" value="PNMA"/>
    <property type="match status" value="1"/>
</dbReference>
<dbReference type="OMA" id="WVETMRY"/>
<dbReference type="Gene3D" id="2.40.70.10">
    <property type="entry name" value="Acid Proteases"/>
    <property type="match status" value="1"/>
</dbReference>